<reference evidence="1 2" key="1">
    <citation type="journal article" date="2024" name="G3 (Bethesda)">
        <title>Genome assembly of Hibiscus sabdariffa L. provides insights into metabolisms of medicinal natural products.</title>
        <authorList>
            <person name="Kim T."/>
        </authorList>
    </citation>
    <scope>NUCLEOTIDE SEQUENCE [LARGE SCALE GENOMIC DNA]</scope>
    <source>
        <strain evidence="1">TK-2024</strain>
        <tissue evidence="1">Old leaves</tissue>
    </source>
</reference>
<name>A0ABR2TIG5_9ROSI</name>
<protein>
    <submittedName>
        <fullName evidence="1">Uncharacterized protein</fullName>
    </submittedName>
</protein>
<proteinExistence type="predicted"/>
<gene>
    <name evidence="1" type="ORF">V6N11_022133</name>
</gene>
<dbReference type="Proteomes" id="UP001396334">
    <property type="component" value="Unassembled WGS sequence"/>
</dbReference>
<organism evidence="1 2">
    <name type="scientific">Hibiscus sabdariffa</name>
    <name type="common">roselle</name>
    <dbReference type="NCBI Taxonomy" id="183260"/>
    <lineage>
        <taxon>Eukaryota</taxon>
        <taxon>Viridiplantae</taxon>
        <taxon>Streptophyta</taxon>
        <taxon>Embryophyta</taxon>
        <taxon>Tracheophyta</taxon>
        <taxon>Spermatophyta</taxon>
        <taxon>Magnoliopsida</taxon>
        <taxon>eudicotyledons</taxon>
        <taxon>Gunneridae</taxon>
        <taxon>Pentapetalae</taxon>
        <taxon>rosids</taxon>
        <taxon>malvids</taxon>
        <taxon>Malvales</taxon>
        <taxon>Malvaceae</taxon>
        <taxon>Malvoideae</taxon>
        <taxon>Hibiscus</taxon>
    </lineage>
</organism>
<accession>A0ABR2TIG5</accession>
<sequence>MIRLGWEQGVVSEILRPYGGKQLLPALKRKNKIRLSRSFLSGPLIARSCLPLSDLTSIASFLSLFWEKVQMVIPGRQGYEILVEAEGGCDRANVVVGTVTAASTQSTVVLVNAEGRNHAIYAVGEGYKVRVYSYLRKGNGNTRILPYASIFGILLIPKLTSSVLGYENPNLAIDFYLPLLSPNCFKIWPAVLHFSVWITSHVSPCMTRHVYLYELNNEKNFKLFYVGPSIFLCMGLSTDLKVPGIWKRMPIEGPHFFMPSKLTRK</sequence>
<dbReference type="EMBL" id="JBBPBN010000005">
    <property type="protein sequence ID" value="KAK9037214.1"/>
    <property type="molecule type" value="Genomic_DNA"/>
</dbReference>
<evidence type="ECO:0000313" key="2">
    <source>
        <dbReference type="Proteomes" id="UP001396334"/>
    </source>
</evidence>
<keyword evidence="2" id="KW-1185">Reference proteome</keyword>
<evidence type="ECO:0000313" key="1">
    <source>
        <dbReference type="EMBL" id="KAK9037214.1"/>
    </source>
</evidence>
<comment type="caution">
    <text evidence="1">The sequence shown here is derived from an EMBL/GenBank/DDBJ whole genome shotgun (WGS) entry which is preliminary data.</text>
</comment>